<name>A0ABS7S803_9MICO</name>
<evidence type="ECO:0000259" key="2">
    <source>
        <dbReference type="Pfam" id="PF26382"/>
    </source>
</evidence>
<dbReference type="Pfam" id="PF26382">
    <property type="entry name" value="BREX_PglY_6th"/>
    <property type="match status" value="1"/>
</dbReference>
<organism evidence="3 4">
    <name type="scientific">Occultella gossypii</name>
    <dbReference type="NCBI Taxonomy" id="2800820"/>
    <lineage>
        <taxon>Bacteria</taxon>
        <taxon>Bacillati</taxon>
        <taxon>Actinomycetota</taxon>
        <taxon>Actinomycetes</taxon>
        <taxon>Micrococcales</taxon>
        <taxon>Ruaniaceae</taxon>
        <taxon>Occultella</taxon>
    </lineage>
</organism>
<dbReference type="RefSeq" id="WP_223403307.1">
    <property type="nucleotide sequence ID" value="NZ_JAGSHT010000004.1"/>
</dbReference>
<reference evidence="3 4" key="1">
    <citation type="submission" date="2021-04" db="EMBL/GenBank/DDBJ databases">
        <title>Ruania sp. nov., isolated from sandy soil of mangrove forest.</title>
        <authorList>
            <person name="Ge X."/>
            <person name="Huang R."/>
            <person name="Liu W."/>
        </authorList>
    </citation>
    <scope>NUCLEOTIDE SEQUENCE [LARGE SCALE GENOMIC DNA]</scope>
    <source>
        <strain evidence="3 4">N2-46</strain>
    </source>
</reference>
<feature type="domain" description="ATPase PglY C-terminal" evidence="2">
    <location>
        <begin position="999"/>
        <end position="1162"/>
    </location>
</feature>
<dbReference type="InterPro" id="IPR058748">
    <property type="entry name" value="PglY_5th"/>
</dbReference>
<protein>
    <recommendedName>
        <fullName evidence="5">Phage resistance protein</fullName>
    </recommendedName>
</protein>
<evidence type="ECO:0008006" key="5">
    <source>
        <dbReference type="Google" id="ProtNLM"/>
    </source>
</evidence>
<dbReference type="Proteomes" id="UP000826651">
    <property type="component" value="Unassembled WGS sequence"/>
</dbReference>
<comment type="caution">
    <text evidence="3">The sequence shown here is derived from an EMBL/GenBank/DDBJ whole genome shotgun (WGS) entry which is preliminary data.</text>
</comment>
<evidence type="ECO:0000259" key="1">
    <source>
        <dbReference type="Pfam" id="PF26381"/>
    </source>
</evidence>
<dbReference type="InterPro" id="IPR058747">
    <property type="entry name" value="PglY_C"/>
</dbReference>
<keyword evidence="4" id="KW-1185">Reference proteome</keyword>
<feature type="domain" description="ATPase PglY 5th" evidence="1">
    <location>
        <begin position="854"/>
        <end position="954"/>
    </location>
</feature>
<proteinExistence type="predicted"/>
<gene>
    <name evidence="3" type="ORF">KCQ71_04510</name>
</gene>
<evidence type="ECO:0000313" key="4">
    <source>
        <dbReference type="Proteomes" id="UP000826651"/>
    </source>
</evidence>
<evidence type="ECO:0000313" key="3">
    <source>
        <dbReference type="EMBL" id="MBZ2195401.1"/>
    </source>
</evidence>
<dbReference type="Pfam" id="PF26381">
    <property type="entry name" value="BREX_PglY_5th"/>
    <property type="match status" value="1"/>
</dbReference>
<accession>A0ABS7S803</accession>
<sequence length="1225" mass="133294">MSTDILDTPLRDVINVPEVVTAGDFVLQLQNGVADAEGTLGHYVVTEGVAEAMDEALDLVEKTVRSGTSAGAFVHGSFGSGKSHFMAVLHLILAGNVHARSLPGLQQSVAGHHGVLGKQFLAIDYHLLGKPNLESAIFDGYLNTVRDRHPGAPLPLLHRSDNLLNDAVTQRRQYGDDAFFAALNGAAAAQSASMGDLGNLGNLGGSLSAETGWTAARFEDALTQPVGGTERELLAQQLVGTMFAGYTASGEWLDIAAGLKVMTTHARTLGYDAIVLFLDELVLWLGQHLSDTAFIQEETSKVAKLVESEMGAHALPMISFVARQRELKDFLGNTADGAEMVAVGQSFQWWEDRFDAITLKAADLPQIVHQRLLQPRDDAGAAAIKAAVQRVKADSRAWSHLLTDEALSSESDFALVYPFSPALVDAMVALSSLMQRERTALKIMSELLSNGRDYLRVRDVIGVGELFDVIVLSQSKPLTKEMQTRFAVAENFYATKLRPYLLDKYGLDQAQADASPRHSPFRTEDRLAKTLLISYIAPGTPSLSNLTAGKLAALNFGTVTSLIPGQEAAQVTTWAREWARNFGDVVVGTETNPLISLQLSGVDYESVIDRVQTEDHPSNRRALVKSLLAEELELVESQNMVSDQTLGFVWRGSRRLVDVLFGNVRERPTMPTDQLRAAPGRWKVIIDYPFDEPGHFPSDDLLRINQEREAGLETNAIVWLPHFLASTRMQDVGRLVVLEHLAKARQFDANASHLAPADREPARQALENQRRALREQLVATLRQAYGISTPKDDVDTGAIKAQEIFTTLRPGLTFRPPVAATLRDGLVKVLDQALGDEYPDHPQFQPADSEVRRAEIRHVLDTVRETIAAGGRLDGIDRARAAELWRVAEPLGLGTPRENVYALSATTFRWQPDFTKAVTEAGRGGDVTVADLRARLAGTGITTDLQDLLVLSWAGLADREILRGGVPAGEPGIGGLTPDMTLRQPVLPDDESWERAQLRAQGLFGIAREVNLTSAALHRFGEALRRQFTGFVASAQGLERALHDHRDSLALDDTSPRVVTARASRELVDSLRGAKDDVELVRVLAGAKFTTEPAVIGRSLATAADVTRALGQARWQILQRVESMDGGKQVLADLRMAAATNESSAGLQSALAHAQRRADELIIVVPPSVVPPRLPQHPPEGVDSILLDIDASGDVGRLLTSLTPELRNFVAANPGKRVRVSWRLE</sequence>
<dbReference type="EMBL" id="JAGSHT010000004">
    <property type="protein sequence ID" value="MBZ2195401.1"/>
    <property type="molecule type" value="Genomic_DNA"/>
</dbReference>